<keyword evidence="5" id="KW-0963">Cytoplasm</keyword>
<keyword evidence="7 10" id="KW-0175">Coiled coil</keyword>
<comment type="subcellular location">
    <subcellularLocation>
        <location evidence="1">Cell projection</location>
        <location evidence="1">Dendrite</location>
    </subcellularLocation>
    <subcellularLocation>
        <location evidence="3">Cell projection</location>
        <location evidence="3">Dendritic spine</location>
    </subcellularLocation>
    <subcellularLocation>
        <location evidence="2">Cytoplasm</location>
    </subcellularLocation>
</comment>
<dbReference type="FunCoup" id="A0A6P8PC81">
    <property type="interactions" value="526"/>
</dbReference>
<evidence type="ECO:0000256" key="9">
    <source>
        <dbReference type="ARBA" id="ARBA00040857"/>
    </source>
</evidence>
<evidence type="ECO:0000256" key="10">
    <source>
        <dbReference type="SAM" id="Coils"/>
    </source>
</evidence>
<dbReference type="GO" id="GO:0008360">
    <property type="term" value="P:regulation of cell shape"/>
    <property type="evidence" value="ECO:0007669"/>
    <property type="project" value="InterPro"/>
</dbReference>
<dbReference type="PANTHER" id="PTHR46881">
    <property type="entry name" value="PALMDELPHIN"/>
    <property type="match status" value="1"/>
</dbReference>
<feature type="region of interest" description="Disordered" evidence="11">
    <location>
        <begin position="326"/>
        <end position="357"/>
    </location>
</feature>
<gene>
    <name evidence="13" type="primary">PALMD</name>
</gene>
<evidence type="ECO:0000256" key="8">
    <source>
        <dbReference type="ARBA" id="ARBA00023273"/>
    </source>
</evidence>
<evidence type="ECO:0000256" key="4">
    <source>
        <dbReference type="ARBA" id="ARBA00005756"/>
    </source>
</evidence>
<evidence type="ECO:0000256" key="5">
    <source>
        <dbReference type="ARBA" id="ARBA00022490"/>
    </source>
</evidence>
<feature type="region of interest" description="Disordered" evidence="11">
    <location>
        <begin position="439"/>
        <end position="460"/>
    </location>
</feature>
<evidence type="ECO:0000313" key="12">
    <source>
        <dbReference type="Proteomes" id="UP000515159"/>
    </source>
</evidence>
<sequence>MEEAELLKERLQAITDKRKLQEEIAQKKIKVEEEKLKLHHLKKKTLREKWLLDGLSTVTTKEQEEMWKQNQEDQQRTTLLEQSIARVEREIEDLEKEEVQISAREEAVLKKLKSVERTAEEIIKAVKAEIQTEPAGYIYANIPDLPKSFKPSMLKRTRPAGRQNGDETRQALYAMEIKVEKDMKTGQSTVLSTIPVPSDEFKGTGVKVYDDGQKSVYALSSDGSVTQNGIEELAATEVDELLRKATEKNTRSPTELHEPVFSNQFSSSAQQTSDQTSGPNVQETTKIETCDLISPEPLLCKENGEKSILHPPRRAQKITIFTGPKLTEEEPPSINSSRKDHCDLDKVKPKEPDDQKTEENIDVAFPNSEYTKETFSSDFEEDARYSLVHARPCYIDDSEPVTMIFMGYKHADESEEENKLISNYDGLIHAELVVIDDDDDEENRDGENSIYHNSTHQTQEDQTIRHNIAQNLPEASNDTHLNHKLPYKNSISLEEQEESLSNPVSSSHVNGQILEDGTEDPSLTALRIRMAKLGKKVI</sequence>
<dbReference type="CTD" id="54873"/>
<dbReference type="GO" id="GO:0005737">
    <property type="term" value="C:cytoplasm"/>
    <property type="evidence" value="ECO:0007669"/>
    <property type="project" value="UniProtKB-SubCell"/>
</dbReference>
<evidence type="ECO:0000256" key="2">
    <source>
        <dbReference type="ARBA" id="ARBA00004496"/>
    </source>
</evidence>
<comment type="similarity">
    <text evidence="4">Belongs to the paralemmin family.</text>
</comment>
<dbReference type="KEGG" id="gsh:117346662"/>
<dbReference type="GO" id="GO:0043197">
    <property type="term" value="C:dendritic spine"/>
    <property type="evidence" value="ECO:0007669"/>
    <property type="project" value="UniProtKB-SubCell"/>
</dbReference>
<feature type="compositionally biased region" description="Basic and acidic residues" evidence="11">
    <location>
        <begin position="247"/>
        <end position="258"/>
    </location>
</feature>
<evidence type="ECO:0000256" key="11">
    <source>
        <dbReference type="SAM" id="MobiDB-lite"/>
    </source>
</evidence>
<feature type="coiled-coil region" evidence="10">
    <location>
        <begin position="77"/>
        <end position="129"/>
    </location>
</feature>
<protein>
    <recommendedName>
        <fullName evidence="9">Palmdelphin</fullName>
    </recommendedName>
</protein>
<organism evidence="12 13">
    <name type="scientific">Geotrypetes seraphini</name>
    <name type="common">Gaboon caecilian</name>
    <name type="synonym">Caecilia seraphini</name>
    <dbReference type="NCBI Taxonomy" id="260995"/>
    <lineage>
        <taxon>Eukaryota</taxon>
        <taxon>Metazoa</taxon>
        <taxon>Chordata</taxon>
        <taxon>Craniata</taxon>
        <taxon>Vertebrata</taxon>
        <taxon>Euteleostomi</taxon>
        <taxon>Amphibia</taxon>
        <taxon>Gymnophiona</taxon>
        <taxon>Geotrypetes</taxon>
    </lineage>
</organism>
<feature type="coiled-coil region" evidence="10">
    <location>
        <begin position="4"/>
        <end position="44"/>
    </location>
</feature>
<evidence type="ECO:0000256" key="6">
    <source>
        <dbReference type="ARBA" id="ARBA00023018"/>
    </source>
</evidence>
<dbReference type="OrthoDB" id="9937247at2759"/>
<keyword evidence="8" id="KW-0966">Cell projection</keyword>
<feature type="compositionally biased region" description="Basic and acidic residues" evidence="11">
    <location>
        <begin position="337"/>
        <end position="357"/>
    </location>
</feature>
<dbReference type="GO" id="GO:0016020">
    <property type="term" value="C:membrane"/>
    <property type="evidence" value="ECO:0007669"/>
    <property type="project" value="InterPro"/>
</dbReference>
<name>A0A6P8PC81_GEOSA</name>
<dbReference type="PANTHER" id="PTHR46881:SF1">
    <property type="entry name" value="PALMDELPHIN"/>
    <property type="match status" value="1"/>
</dbReference>
<evidence type="ECO:0000256" key="1">
    <source>
        <dbReference type="ARBA" id="ARBA00004279"/>
    </source>
</evidence>
<feature type="region of interest" description="Disordered" evidence="11">
    <location>
        <begin position="247"/>
        <end position="284"/>
    </location>
</feature>
<dbReference type="InterPro" id="IPR004965">
    <property type="entry name" value="Paralemmin"/>
</dbReference>
<reference evidence="13" key="1">
    <citation type="submission" date="2025-08" db="UniProtKB">
        <authorList>
            <consortium name="RefSeq"/>
        </authorList>
    </citation>
    <scope>IDENTIFICATION</scope>
</reference>
<evidence type="ECO:0000313" key="13">
    <source>
        <dbReference type="RefSeq" id="XP_033772488.1"/>
    </source>
</evidence>
<dbReference type="Pfam" id="PF03285">
    <property type="entry name" value="Paralemmin"/>
    <property type="match status" value="2"/>
</dbReference>
<dbReference type="InParanoid" id="A0A6P8PC81"/>
<keyword evidence="12" id="KW-1185">Reference proteome</keyword>
<dbReference type="AlphaFoldDB" id="A0A6P8PC81"/>
<keyword evidence="6" id="KW-0770">Synapse</keyword>
<proteinExistence type="inferred from homology"/>
<evidence type="ECO:0000256" key="7">
    <source>
        <dbReference type="ARBA" id="ARBA00023054"/>
    </source>
</evidence>
<dbReference type="Proteomes" id="UP000515159">
    <property type="component" value="Chromosome 12"/>
</dbReference>
<dbReference type="RefSeq" id="XP_033772488.1">
    <property type="nucleotide sequence ID" value="XM_033916597.1"/>
</dbReference>
<feature type="compositionally biased region" description="Low complexity" evidence="11">
    <location>
        <begin position="264"/>
        <end position="277"/>
    </location>
</feature>
<evidence type="ECO:0000256" key="3">
    <source>
        <dbReference type="ARBA" id="ARBA00004552"/>
    </source>
</evidence>
<dbReference type="GeneID" id="117346662"/>
<accession>A0A6P8PC81</accession>